<dbReference type="Proteomes" id="UP001165396">
    <property type="component" value="Unassembled WGS sequence"/>
</dbReference>
<evidence type="ECO:0000313" key="1">
    <source>
        <dbReference type="EMBL" id="MCR8826115.1"/>
    </source>
</evidence>
<dbReference type="InterPro" id="IPR005019">
    <property type="entry name" value="Adenine_glyco"/>
</dbReference>
<sequence>MSGQIAEEDGLCRCDWAGPEPIYRAYHDTEWGVPEYNSRALWEKLILDGFQAGLSWLTILKKRENFRAAFDGFDPRTIAGWGSDEVDRLVQDTGIIRHRGKIEAAISNARAWCRIEDREGFDIYMWRYVDFAPLQPAYASQTLVPPSTDLSTRISKDMKKDGFKFCGPTIVYAWMEACGLVNDHLTTCHRHAAVAQMGTHTPWNGR</sequence>
<dbReference type="EMBL" id="JANKJG010000003">
    <property type="protein sequence ID" value="MCR8826115.1"/>
    <property type="molecule type" value="Genomic_DNA"/>
</dbReference>
<dbReference type="Pfam" id="PF03352">
    <property type="entry name" value="Adenine_glyco"/>
    <property type="match status" value="1"/>
</dbReference>
<comment type="caution">
    <text evidence="1">The sequence shown here is derived from an EMBL/GenBank/DDBJ whole genome shotgun (WGS) entry which is preliminary data.</text>
</comment>
<dbReference type="PANTHER" id="PTHR30037">
    <property type="entry name" value="DNA-3-METHYLADENINE GLYCOSYLASE 1"/>
    <property type="match status" value="1"/>
</dbReference>
<dbReference type="InterPro" id="IPR011257">
    <property type="entry name" value="DNA_glycosylase"/>
</dbReference>
<organism evidence="1 2">
    <name type="scientific">Pseudosulfitobacter koreensis</name>
    <dbReference type="NCBI Taxonomy" id="2968472"/>
    <lineage>
        <taxon>Bacteria</taxon>
        <taxon>Pseudomonadati</taxon>
        <taxon>Pseudomonadota</taxon>
        <taxon>Alphaproteobacteria</taxon>
        <taxon>Rhodobacterales</taxon>
        <taxon>Roseobacteraceae</taxon>
        <taxon>Pseudosulfitobacter</taxon>
    </lineage>
</organism>
<accession>A0ABT1YZ03</accession>
<reference evidence="1" key="1">
    <citation type="submission" date="2022-07" db="EMBL/GenBank/DDBJ databases">
        <title>Pseudosulfitobacter sp. strain AP-MA-4, whole genome sequence.</title>
        <authorList>
            <person name="Jiang Y."/>
        </authorList>
    </citation>
    <scope>NUCLEOTIDE SEQUENCE</scope>
    <source>
        <strain evidence="1">AP-MA-4</strain>
    </source>
</reference>
<dbReference type="PANTHER" id="PTHR30037:SF4">
    <property type="entry name" value="DNA-3-METHYLADENINE GLYCOSYLASE I"/>
    <property type="match status" value="1"/>
</dbReference>
<name>A0ABT1YZ03_9RHOB</name>
<gene>
    <name evidence="1" type="ORF">NTA49_06150</name>
</gene>
<proteinExistence type="predicted"/>
<dbReference type="InterPro" id="IPR052891">
    <property type="entry name" value="DNA-3mA_glycosylase"/>
</dbReference>
<keyword evidence="2" id="KW-1185">Reference proteome</keyword>
<protein>
    <submittedName>
        <fullName evidence="1">DNA-3-methyladenine glycosylase I</fullName>
    </submittedName>
</protein>
<evidence type="ECO:0000313" key="2">
    <source>
        <dbReference type="Proteomes" id="UP001165396"/>
    </source>
</evidence>
<dbReference type="RefSeq" id="WP_258293791.1">
    <property type="nucleotide sequence ID" value="NZ_JANKJG010000003.1"/>
</dbReference>
<dbReference type="Gene3D" id="1.10.340.30">
    <property type="entry name" value="Hypothetical protein, domain 2"/>
    <property type="match status" value="1"/>
</dbReference>
<dbReference type="SUPFAM" id="SSF48150">
    <property type="entry name" value="DNA-glycosylase"/>
    <property type="match status" value="1"/>
</dbReference>